<evidence type="ECO:0000313" key="8">
    <source>
        <dbReference type="EMBL" id="KAG2492353.1"/>
    </source>
</evidence>
<dbReference type="PROSITE" id="PS50237">
    <property type="entry name" value="HECT"/>
    <property type="match status" value="1"/>
</dbReference>
<dbReference type="EC" id="2.3.2.26" evidence="2"/>
<dbReference type="GO" id="GO:0000209">
    <property type="term" value="P:protein polyubiquitination"/>
    <property type="evidence" value="ECO:0007669"/>
    <property type="project" value="InterPro"/>
</dbReference>
<evidence type="ECO:0000256" key="5">
    <source>
        <dbReference type="PROSITE-ProRule" id="PRU00104"/>
    </source>
</evidence>
<evidence type="ECO:0000256" key="4">
    <source>
        <dbReference type="ARBA" id="ARBA00022786"/>
    </source>
</evidence>
<dbReference type="EMBL" id="JAEHOE010000045">
    <property type="protein sequence ID" value="KAG2492353.1"/>
    <property type="molecule type" value="Genomic_DNA"/>
</dbReference>
<dbReference type="GO" id="GO:0061630">
    <property type="term" value="F:ubiquitin protein ligase activity"/>
    <property type="evidence" value="ECO:0007669"/>
    <property type="project" value="UniProtKB-EC"/>
</dbReference>
<dbReference type="Gene3D" id="3.90.1750.10">
    <property type="entry name" value="Hect, E3 ligase catalytic domains"/>
    <property type="match status" value="1"/>
</dbReference>
<dbReference type="PANTHER" id="PTHR45700:SF6">
    <property type="entry name" value="E3 UBIQUITIN-PROTEIN LIGASE UPL6"/>
    <property type="match status" value="1"/>
</dbReference>
<keyword evidence="9" id="KW-1185">Reference proteome</keyword>
<dbReference type="AlphaFoldDB" id="A0A835Y0F4"/>
<evidence type="ECO:0000256" key="3">
    <source>
        <dbReference type="ARBA" id="ARBA00022679"/>
    </source>
</evidence>
<dbReference type="FunFam" id="3.30.2410.10:FF:000011">
    <property type="entry name" value="Putative Ubiquitin-protein ligase E3C"/>
    <property type="match status" value="1"/>
</dbReference>
<gene>
    <name evidence="8" type="ORF">HYH03_009301</name>
</gene>
<feature type="domain" description="HECT" evidence="7">
    <location>
        <begin position="761"/>
        <end position="1138"/>
    </location>
</feature>
<dbReference type="CDD" id="cd00078">
    <property type="entry name" value="HECTc"/>
    <property type="match status" value="1"/>
</dbReference>
<dbReference type="Proteomes" id="UP000612055">
    <property type="component" value="Unassembled WGS sequence"/>
</dbReference>
<dbReference type="InterPro" id="IPR044611">
    <property type="entry name" value="E3A/B/C-like"/>
</dbReference>
<evidence type="ECO:0000313" key="9">
    <source>
        <dbReference type="Proteomes" id="UP000612055"/>
    </source>
</evidence>
<accession>A0A835Y0F4</accession>
<reference evidence="8" key="1">
    <citation type="journal article" date="2020" name="bioRxiv">
        <title>Comparative genomics of Chlamydomonas.</title>
        <authorList>
            <person name="Craig R.J."/>
            <person name="Hasan A.R."/>
            <person name="Ness R.W."/>
            <person name="Keightley P.D."/>
        </authorList>
    </citation>
    <scope>NUCLEOTIDE SEQUENCE</scope>
    <source>
        <strain evidence="8">CCAP 11/70</strain>
    </source>
</reference>
<dbReference type="SUPFAM" id="SSF56204">
    <property type="entry name" value="Hect, E3 ligase catalytic domain"/>
    <property type="match status" value="1"/>
</dbReference>
<feature type="region of interest" description="Disordered" evidence="6">
    <location>
        <begin position="331"/>
        <end position="360"/>
    </location>
</feature>
<comment type="catalytic activity">
    <reaction evidence="1">
        <text>S-ubiquitinyl-[E2 ubiquitin-conjugating enzyme]-L-cysteine + [acceptor protein]-L-lysine = [E2 ubiquitin-conjugating enzyme]-L-cysteine + N(6)-ubiquitinyl-[acceptor protein]-L-lysine.</text>
        <dbReference type="EC" id="2.3.2.26"/>
    </reaction>
</comment>
<dbReference type="InterPro" id="IPR035983">
    <property type="entry name" value="Hect_E3_ubiquitin_ligase"/>
</dbReference>
<organism evidence="8 9">
    <name type="scientific">Edaphochlamys debaryana</name>
    <dbReference type="NCBI Taxonomy" id="47281"/>
    <lineage>
        <taxon>Eukaryota</taxon>
        <taxon>Viridiplantae</taxon>
        <taxon>Chlorophyta</taxon>
        <taxon>core chlorophytes</taxon>
        <taxon>Chlorophyceae</taxon>
        <taxon>CS clade</taxon>
        <taxon>Chlamydomonadales</taxon>
        <taxon>Chlamydomonadales incertae sedis</taxon>
        <taxon>Edaphochlamys</taxon>
    </lineage>
</organism>
<proteinExistence type="predicted"/>
<keyword evidence="4 5" id="KW-0833">Ubl conjugation pathway</keyword>
<keyword evidence="3" id="KW-0808">Transferase</keyword>
<dbReference type="OrthoDB" id="8068875at2759"/>
<feature type="compositionally biased region" description="Low complexity" evidence="6">
    <location>
        <begin position="346"/>
        <end position="360"/>
    </location>
</feature>
<dbReference type="Pfam" id="PF00632">
    <property type="entry name" value="HECT"/>
    <property type="match status" value="1"/>
</dbReference>
<sequence>MVTLSDHRRTLAPLLAGPRPSAPLDPASGGIAGALQECLLLLVSPDPYTAVLGKPQATALAAAVLTALADAGACGRLAGLLAAALLPPASPGPGQAQAPGAWPVAAKPYVEALATQLVVRLLALKGWAPAGPEASLHSLLFVPSLWQRCASLQPVAPRVARTALAWLAAAGPARLRLLLPGAGGAGTDGEWEGLPGGPGTAVAVLLSNVLAVGPRLLQPDRSAGAAVPASTASLRPAALATCRVLQAAVQLLPLAPFFPEPLGGGGAEEESDDVDEAACGSLGLARLALGPGAVPRLPPGLVEGVQGLTGATGRQLLKQLVCVLLPLASSAGPGSGGAGPREVVMGSSPPLSSAPSLAAGLPSSTAPGLASAAASAAQSTTPPSTAHLLEAAEAAHAVSELVWQLSQLPGQRQRVLLGLAVGADFVERMWWSFLRPARLADLAAITWLPDEPGPGTISPGGTRASVSTSSSFTCTGAVPMEVELSSGAAGPGPGSGFGSAPMSRAQSIDAGGEGPGGPGGGGCWRPRTAEELGWLLPLAVTCAAFTAHVTTATLDEFYGSGAGGGGGGGGGDGAGGEALNPAAQKPLALQQLYDGAVPEAGFLAMLRDSLWHVLWSDWETEHSAAGEALYGVTARAGGQLYGILYERNCRRAFCPTAAFHATALAPERFLTEASTHRSAAGREDGTARVWQVLRHAPPLVPFAERARLFQLMVGKEREEYRAQEDSRFLEAGMLEAGLGNRFVPIRRDQLLFDGFDRLNAMGERLRGRVRIMFIDAHGVPEAGVDGGGLFKDFMEELMHEGLSAAYGLFAANPSHQLYPNPAAMRAVEDAPRLLAFLGRMLGKALWENVLLELPLAGFFLKKFRGAHCDLNDLPTLDPDLYRSLLRLREHLTATASAAAAAAGAAGAGGAGPDGSAAGGGEAAAAMDLGITFVVADDAAAALGDPHAEVELKPGGRLIPVTADNVREYMHRVAHYKLNIAPRPAVSAFLSGFFELIPRAWVSMFSGEELQTLVSGADTGGLDLEDLAAHVEYAGGYHEDHPVIHTLWEALASFTPEQQGAFLKFVTSCSRPPLLGFKYLEPRLCIQMSGAMLDPAAPQRLPTASTCMNLLKLPPYRTLAAMREKLLYAVTSGAGFDLS</sequence>
<comment type="caution">
    <text evidence="8">The sequence shown here is derived from an EMBL/GenBank/DDBJ whole genome shotgun (WGS) entry which is preliminary data.</text>
</comment>
<evidence type="ECO:0000256" key="1">
    <source>
        <dbReference type="ARBA" id="ARBA00000885"/>
    </source>
</evidence>
<dbReference type="SMART" id="SM00119">
    <property type="entry name" value="HECTc"/>
    <property type="match status" value="1"/>
</dbReference>
<dbReference type="PANTHER" id="PTHR45700">
    <property type="entry name" value="UBIQUITIN-PROTEIN LIGASE E3C"/>
    <property type="match status" value="1"/>
</dbReference>
<feature type="compositionally biased region" description="Gly residues" evidence="6">
    <location>
        <begin position="511"/>
        <end position="523"/>
    </location>
</feature>
<evidence type="ECO:0000259" key="7">
    <source>
        <dbReference type="PROSITE" id="PS50237"/>
    </source>
</evidence>
<protein>
    <recommendedName>
        <fullName evidence="2">HECT-type E3 ubiquitin transferase</fullName>
        <ecNumber evidence="2">2.3.2.26</ecNumber>
    </recommendedName>
</protein>
<dbReference type="InterPro" id="IPR000569">
    <property type="entry name" value="HECT_dom"/>
</dbReference>
<feature type="region of interest" description="Disordered" evidence="6">
    <location>
        <begin position="486"/>
        <end position="525"/>
    </location>
</feature>
<evidence type="ECO:0000256" key="6">
    <source>
        <dbReference type="SAM" id="MobiDB-lite"/>
    </source>
</evidence>
<feature type="active site" description="Glycyl thioester intermediate" evidence="5">
    <location>
        <position position="1106"/>
    </location>
</feature>
<dbReference type="GO" id="GO:0006511">
    <property type="term" value="P:ubiquitin-dependent protein catabolic process"/>
    <property type="evidence" value="ECO:0007669"/>
    <property type="project" value="TreeGrafter"/>
</dbReference>
<name>A0A835Y0F4_9CHLO</name>
<dbReference type="Gene3D" id="3.30.2410.10">
    <property type="entry name" value="Hect, E3 ligase catalytic domain"/>
    <property type="match status" value="1"/>
</dbReference>
<evidence type="ECO:0000256" key="2">
    <source>
        <dbReference type="ARBA" id="ARBA00012485"/>
    </source>
</evidence>